<dbReference type="Pfam" id="PF00248">
    <property type="entry name" value="Aldo_ket_red"/>
    <property type="match status" value="1"/>
</dbReference>
<evidence type="ECO:0000259" key="2">
    <source>
        <dbReference type="Pfam" id="PF00248"/>
    </source>
</evidence>
<dbReference type="InterPro" id="IPR023210">
    <property type="entry name" value="NADP_OxRdtase_dom"/>
</dbReference>
<protein>
    <submittedName>
        <fullName evidence="3">Aldo/keto reductase</fullName>
    </submittedName>
</protein>
<dbReference type="PANTHER" id="PTHR43364:SF4">
    <property type="entry name" value="NAD(P)-LINKED OXIDOREDUCTASE SUPERFAMILY PROTEIN"/>
    <property type="match status" value="1"/>
</dbReference>
<dbReference type="Proteomes" id="UP001500466">
    <property type="component" value="Unassembled WGS sequence"/>
</dbReference>
<dbReference type="PRINTS" id="PR00069">
    <property type="entry name" value="ALDKETRDTASE"/>
</dbReference>
<reference evidence="4" key="1">
    <citation type="journal article" date="2019" name="Int. J. Syst. Evol. Microbiol.">
        <title>The Global Catalogue of Microorganisms (GCM) 10K type strain sequencing project: providing services to taxonomists for standard genome sequencing and annotation.</title>
        <authorList>
            <consortium name="The Broad Institute Genomics Platform"/>
            <consortium name="The Broad Institute Genome Sequencing Center for Infectious Disease"/>
            <person name="Wu L."/>
            <person name="Ma J."/>
        </authorList>
    </citation>
    <scope>NUCLEOTIDE SEQUENCE [LARGE SCALE GENOMIC DNA]</scope>
    <source>
        <strain evidence="4">JCM 17986</strain>
    </source>
</reference>
<keyword evidence="4" id="KW-1185">Reference proteome</keyword>
<evidence type="ECO:0000256" key="1">
    <source>
        <dbReference type="ARBA" id="ARBA00023002"/>
    </source>
</evidence>
<feature type="domain" description="NADP-dependent oxidoreductase" evidence="2">
    <location>
        <begin position="16"/>
        <end position="301"/>
    </location>
</feature>
<dbReference type="SUPFAM" id="SSF51430">
    <property type="entry name" value="NAD(P)-linked oxidoreductase"/>
    <property type="match status" value="1"/>
</dbReference>
<dbReference type="InterPro" id="IPR020471">
    <property type="entry name" value="AKR"/>
</dbReference>
<keyword evidence="1" id="KW-0560">Oxidoreductase</keyword>
<proteinExistence type="predicted"/>
<dbReference type="PANTHER" id="PTHR43364">
    <property type="entry name" value="NADH-SPECIFIC METHYLGLYOXAL REDUCTASE-RELATED"/>
    <property type="match status" value="1"/>
</dbReference>
<evidence type="ECO:0000313" key="4">
    <source>
        <dbReference type="Proteomes" id="UP001500466"/>
    </source>
</evidence>
<evidence type="ECO:0000313" key="3">
    <source>
        <dbReference type="EMBL" id="GAA4984693.1"/>
    </source>
</evidence>
<dbReference type="Gene3D" id="3.20.20.100">
    <property type="entry name" value="NADP-dependent oxidoreductase domain"/>
    <property type="match status" value="1"/>
</dbReference>
<dbReference type="EMBL" id="BAABHS010000028">
    <property type="protein sequence ID" value="GAA4984693.1"/>
    <property type="molecule type" value="Genomic_DNA"/>
</dbReference>
<organism evidence="3 4">
    <name type="scientific">Yinghuangia aomiensis</name>
    <dbReference type="NCBI Taxonomy" id="676205"/>
    <lineage>
        <taxon>Bacteria</taxon>
        <taxon>Bacillati</taxon>
        <taxon>Actinomycetota</taxon>
        <taxon>Actinomycetes</taxon>
        <taxon>Kitasatosporales</taxon>
        <taxon>Streptomycetaceae</taxon>
        <taxon>Yinghuangia</taxon>
    </lineage>
</organism>
<dbReference type="RefSeq" id="WP_345679211.1">
    <property type="nucleotide sequence ID" value="NZ_BAABHS010000028.1"/>
</dbReference>
<gene>
    <name evidence="3" type="ORF">GCM10023205_63570</name>
</gene>
<comment type="caution">
    <text evidence="3">The sequence shown here is derived from an EMBL/GenBank/DDBJ whole genome shotgun (WGS) entry which is preliminary data.</text>
</comment>
<sequence length="318" mass="33521">MRYSTVGGSGLKVSAVGLGCNNFGMRIDADEADRVVGAALDAGVTFFDTADVYGGGGRSEEMLGKALGTHREDVVVASKFGAPARGPYGGGGSRRHVMRACEASLRRLGMDHIDLYYLHFPDPDTPIEETLSALDDLVRQGKVRYLANSNLTGWQLVDADHIARASGGARFIATQQEWSLLNREIEREVVPAARHLNLGVIPYFPLASGLLTGKYRRGEGFPDGTRFAAIPRLAGAATEDNFAAVERLEAYGRQIGRSVLELALSWLAAQPGVPSVLVGATSAAQAAANAAAVVELSGEELLGVERAIAGPVAETAEG</sequence>
<dbReference type="InterPro" id="IPR036812">
    <property type="entry name" value="NAD(P)_OxRdtase_dom_sf"/>
</dbReference>
<dbReference type="InterPro" id="IPR050523">
    <property type="entry name" value="AKR_Detox_Biosynth"/>
</dbReference>
<accession>A0ABP9I110</accession>
<name>A0ABP9I110_9ACTN</name>